<dbReference type="InterPro" id="IPR012434">
    <property type="entry name" value="DUF1631"/>
</dbReference>
<evidence type="ECO:0000256" key="1">
    <source>
        <dbReference type="SAM" id="MobiDB-lite"/>
    </source>
</evidence>
<evidence type="ECO:0000313" key="3">
    <source>
        <dbReference type="Proteomes" id="UP000198575"/>
    </source>
</evidence>
<evidence type="ECO:0008006" key="4">
    <source>
        <dbReference type="Google" id="ProtNLM"/>
    </source>
</evidence>
<feature type="compositionally biased region" description="Low complexity" evidence="1">
    <location>
        <begin position="274"/>
        <end position="321"/>
    </location>
</feature>
<protein>
    <recommendedName>
        <fullName evidence="4">Thymidine phosphorylase</fullName>
    </recommendedName>
</protein>
<feature type="region of interest" description="Disordered" evidence="1">
    <location>
        <begin position="239"/>
        <end position="321"/>
    </location>
</feature>
<feature type="compositionally biased region" description="Basic and acidic residues" evidence="1">
    <location>
        <begin position="249"/>
        <end position="260"/>
    </location>
</feature>
<dbReference type="AlphaFoldDB" id="A0A1I4Y4L3"/>
<organism evidence="2 3">
    <name type="scientific">Dokdonella immobilis</name>
    <dbReference type="NCBI Taxonomy" id="578942"/>
    <lineage>
        <taxon>Bacteria</taxon>
        <taxon>Pseudomonadati</taxon>
        <taxon>Pseudomonadota</taxon>
        <taxon>Gammaproteobacteria</taxon>
        <taxon>Lysobacterales</taxon>
        <taxon>Rhodanobacteraceae</taxon>
        <taxon>Dokdonella</taxon>
    </lineage>
</organism>
<dbReference type="Proteomes" id="UP000198575">
    <property type="component" value="Unassembled WGS sequence"/>
</dbReference>
<sequence>MKQAGKGSAEKADGKPRLVRLAERALPKRVRFLLDGLQERTAYFEASLSLLFDEVEQRLFKLADCARSNEEQARLFEAIREIKRGKSDIVPRFLSHLESSLAQIDKGPVADTQTGAGRDNRGTTKLELVDSRDLEISLAMQDIGNRAEIRHSTALHMLGHRLGVIAGRPAFEPAELPLGPLALARALQHALSDLDIDLGERVRVFHDFDTIVMGPIDQFYERLNQYLAEQGVLPNLQFHSRRAGPADNGDVRKATNAERQDEAEEPASAGDPYSARGGAAPATRGPSRGPSAAGAGSGPRQAAPGRYSPGPAPAAAASAAEPGDSQLFASLRGLLAERRRSLDIAPAAPASGYMASRDDLQSVLGALQSNPIETYQQNGRAVPRGIGHLKQDLLNQLREKSPEGQTPLLAEEDSDTIDLVGMLFDYIGQNLASHSSSRELIAKLQVPVLRSAISDKHFFTQRNHPARQLLNSVAEATQLWMGDDETDSGMVDTMTSMVDRVTNEFDGDLSLMEKLLDDLGKYMSQVTRRAEIAERRHIDAAKGRERLDLSREQANAAVARLLKRGKPAPMVRAVLEQAWTDVLALTLLRQGEDSQAYRRCLAVADQLMQIGSGSDLAKVDQTVREEVRNGLLQVGLHGDEVEGVVSKLFDPSSVEKKTSHTELAHALKSKTRLGGDAASAGKAAAESAGDTPAPALTGAEKEMVQRIRTLPFGTWFEFVTNQQGSVVRRKLAWFSTVTGRCLFVNQRGARSEEKTIEQLARDLVRGQVRLFKEESGSIIDRAWKAIMSKLQQYSGQPGLPASA</sequence>
<keyword evidence="3" id="KW-1185">Reference proteome</keyword>
<dbReference type="EMBL" id="FOVF01000014">
    <property type="protein sequence ID" value="SFN32633.1"/>
    <property type="molecule type" value="Genomic_DNA"/>
</dbReference>
<dbReference type="Pfam" id="PF07793">
    <property type="entry name" value="DUF1631"/>
    <property type="match status" value="1"/>
</dbReference>
<evidence type="ECO:0000313" key="2">
    <source>
        <dbReference type="EMBL" id="SFN32633.1"/>
    </source>
</evidence>
<dbReference type="STRING" id="578942.SAMN05216289_11480"/>
<name>A0A1I4Y4L3_9GAMM</name>
<accession>A0A1I4Y4L3</accession>
<gene>
    <name evidence="2" type="ORF">SAMN05216289_11480</name>
</gene>
<reference evidence="2 3" key="1">
    <citation type="submission" date="2016-10" db="EMBL/GenBank/DDBJ databases">
        <authorList>
            <person name="de Groot N.N."/>
        </authorList>
    </citation>
    <scope>NUCLEOTIDE SEQUENCE [LARGE SCALE GENOMIC DNA]</scope>
    <source>
        <strain evidence="2 3">CGMCC 1.7659</strain>
    </source>
</reference>
<dbReference type="RefSeq" id="WP_175498033.1">
    <property type="nucleotide sequence ID" value="NZ_FOVF01000014.1"/>
</dbReference>
<proteinExistence type="predicted"/>